<sequence>MGKNKLVYSSGKHLADIELGDIGDIGQQCLCFSLFHKHCDIVIGQYHPTLCHPSDIFVVQEQLSCLQSNQKTLKTISIRNPHDIQILKPHHFALLSRKTKDTASD</sequence>
<dbReference type="AlphaFoldDB" id="A0A072TEC1"/>
<evidence type="ECO:0000313" key="1">
    <source>
        <dbReference type="EMBL" id="KEH15864.1"/>
    </source>
</evidence>
<proteinExistence type="predicted"/>
<organism evidence="1 3">
    <name type="scientific">Medicago truncatula</name>
    <name type="common">Barrel medic</name>
    <name type="synonym">Medicago tribuloides</name>
    <dbReference type="NCBI Taxonomy" id="3880"/>
    <lineage>
        <taxon>Eukaryota</taxon>
        <taxon>Viridiplantae</taxon>
        <taxon>Streptophyta</taxon>
        <taxon>Embryophyta</taxon>
        <taxon>Tracheophyta</taxon>
        <taxon>Spermatophyta</taxon>
        <taxon>Magnoliopsida</taxon>
        <taxon>eudicotyledons</taxon>
        <taxon>Gunneridae</taxon>
        <taxon>Pentapetalae</taxon>
        <taxon>rosids</taxon>
        <taxon>fabids</taxon>
        <taxon>Fabales</taxon>
        <taxon>Fabaceae</taxon>
        <taxon>Papilionoideae</taxon>
        <taxon>50 kb inversion clade</taxon>
        <taxon>NPAAA clade</taxon>
        <taxon>Hologalegina</taxon>
        <taxon>IRL clade</taxon>
        <taxon>Trifolieae</taxon>
        <taxon>Medicago</taxon>
    </lineage>
</organism>
<reference evidence="1 3" key="1">
    <citation type="journal article" date="2011" name="Nature">
        <title>The Medicago genome provides insight into the evolution of rhizobial symbioses.</title>
        <authorList>
            <person name="Young N.D."/>
            <person name="Debelle F."/>
            <person name="Oldroyd G.E."/>
            <person name="Geurts R."/>
            <person name="Cannon S.B."/>
            <person name="Udvardi M.K."/>
            <person name="Benedito V.A."/>
            <person name="Mayer K.F."/>
            <person name="Gouzy J."/>
            <person name="Schoof H."/>
            <person name="Van de Peer Y."/>
            <person name="Proost S."/>
            <person name="Cook D.R."/>
            <person name="Meyers B.C."/>
            <person name="Spannagl M."/>
            <person name="Cheung F."/>
            <person name="De Mita S."/>
            <person name="Krishnakumar V."/>
            <person name="Gundlach H."/>
            <person name="Zhou S."/>
            <person name="Mudge J."/>
            <person name="Bharti A.K."/>
            <person name="Murray J.D."/>
            <person name="Naoumkina M.A."/>
            <person name="Rosen B."/>
            <person name="Silverstein K.A."/>
            <person name="Tang H."/>
            <person name="Rombauts S."/>
            <person name="Zhao P.X."/>
            <person name="Zhou P."/>
            <person name="Barbe V."/>
            <person name="Bardou P."/>
            <person name="Bechner M."/>
            <person name="Bellec A."/>
            <person name="Berger A."/>
            <person name="Berges H."/>
            <person name="Bidwell S."/>
            <person name="Bisseling T."/>
            <person name="Choisne N."/>
            <person name="Couloux A."/>
            <person name="Denny R."/>
            <person name="Deshpande S."/>
            <person name="Dai X."/>
            <person name="Doyle J.J."/>
            <person name="Dudez A.M."/>
            <person name="Farmer A.D."/>
            <person name="Fouteau S."/>
            <person name="Franken C."/>
            <person name="Gibelin C."/>
            <person name="Gish J."/>
            <person name="Goldstein S."/>
            <person name="Gonzalez A.J."/>
            <person name="Green P.J."/>
            <person name="Hallab A."/>
            <person name="Hartog M."/>
            <person name="Hua A."/>
            <person name="Humphray S.J."/>
            <person name="Jeong D.H."/>
            <person name="Jing Y."/>
            <person name="Jocker A."/>
            <person name="Kenton S.M."/>
            <person name="Kim D.J."/>
            <person name="Klee K."/>
            <person name="Lai H."/>
            <person name="Lang C."/>
            <person name="Lin S."/>
            <person name="Macmil S.L."/>
            <person name="Magdelenat G."/>
            <person name="Matthews L."/>
            <person name="McCorrison J."/>
            <person name="Monaghan E.L."/>
            <person name="Mun J.H."/>
            <person name="Najar F.Z."/>
            <person name="Nicholson C."/>
            <person name="Noirot C."/>
            <person name="O'Bleness M."/>
            <person name="Paule C.R."/>
            <person name="Poulain J."/>
            <person name="Prion F."/>
            <person name="Qin B."/>
            <person name="Qu C."/>
            <person name="Retzel E.F."/>
            <person name="Riddle C."/>
            <person name="Sallet E."/>
            <person name="Samain S."/>
            <person name="Samson N."/>
            <person name="Sanders I."/>
            <person name="Saurat O."/>
            <person name="Scarpelli C."/>
            <person name="Schiex T."/>
            <person name="Segurens B."/>
            <person name="Severin A.J."/>
            <person name="Sherrier D.J."/>
            <person name="Shi R."/>
            <person name="Sims S."/>
            <person name="Singer S.R."/>
            <person name="Sinharoy S."/>
            <person name="Sterck L."/>
            <person name="Viollet A."/>
            <person name="Wang B.B."/>
            <person name="Wang K."/>
            <person name="Wang M."/>
            <person name="Wang X."/>
            <person name="Warfsmann J."/>
            <person name="Weissenbach J."/>
            <person name="White D.D."/>
            <person name="White J.D."/>
            <person name="Wiley G.B."/>
            <person name="Wincker P."/>
            <person name="Xing Y."/>
            <person name="Yang L."/>
            <person name="Yao Z."/>
            <person name="Ying F."/>
            <person name="Zhai J."/>
            <person name="Zhou L."/>
            <person name="Zuber A."/>
            <person name="Denarie J."/>
            <person name="Dixon R.A."/>
            <person name="May G.D."/>
            <person name="Schwartz D.C."/>
            <person name="Rogers J."/>
            <person name="Quetier F."/>
            <person name="Town C.D."/>
            <person name="Roe B.A."/>
        </authorList>
    </citation>
    <scope>NUCLEOTIDE SEQUENCE [LARGE SCALE GENOMIC DNA]</scope>
    <source>
        <strain evidence="1">A17</strain>
        <strain evidence="2 3">cv. Jemalong A17</strain>
    </source>
</reference>
<dbReference type="EnsemblPlants" id="KEH15864">
    <property type="protein sequence ID" value="KEH15864"/>
    <property type="gene ID" value="MTR_0481s0010"/>
</dbReference>
<name>A0A072TEC1_MEDTR</name>
<evidence type="ECO:0000313" key="2">
    <source>
        <dbReference type="EnsemblPlants" id="KEH15864"/>
    </source>
</evidence>
<keyword evidence="3" id="KW-1185">Reference proteome</keyword>
<evidence type="ECO:0000313" key="3">
    <source>
        <dbReference type="Proteomes" id="UP000002051"/>
    </source>
</evidence>
<protein>
    <submittedName>
        <fullName evidence="1 2">Uncharacterized protein</fullName>
    </submittedName>
</protein>
<gene>
    <name evidence="1" type="ORF">MTR_0481s0010</name>
</gene>
<reference evidence="2" key="3">
    <citation type="submission" date="2015-06" db="UniProtKB">
        <authorList>
            <consortium name="EnsemblPlants"/>
        </authorList>
    </citation>
    <scope>IDENTIFICATION</scope>
    <source>
        <strain evidence="2">cv. Jemalong A17</strain>
    </source>
</reference>
<dbReference type="HOGENOM" id="CLU_2240643_0_0_1"/>
<accession>A0A072TEC1</accession>
<dbReference type="Proteomes" id="UP000002051">
    <property type="component" value="Unassembled WGS sequence"/>
</dbReference>
<dbReference type="EMBL" id="KL403206">
    <property type="protein sequence ID" value="KEH15864.1"/>
    <property type="molecule type" value="Genomic_DNA"/>
</dbReference>
<reference evidence="1 3" key="2">
    <citation type="journal article" date="2014" name="BMC Genomics">
        <title>An improved genome release (version Mt4.0) for the model legume Medicago truncatula.</title>
        <authorList>
            <person name="Tang H."/>
            <person name="Krishnakumar V."/>
            <person name="Bidwell S."/>
            <person name="Rosen B."/>
            <person name="Chan A."/>
            <person name="Zhou S."/>
            <person name="Gentzbittel L."/>
            <person name="Childs K.L."/>
            <person name="Yandell M."/>
            <person name="Gundlach H."/>
            <person name="Mayer K.F."/>
            <person name="Schwartz D.C."/>
            <person name="Town C.D."/>
        </authorList>
    </citation>
    <scope>GENOME REANNOTATION</scope>
    <source>
        <strain evidence="1">A17</strain>
        <strain evidence="2 3">cv. Jemalong A17</strain>
    </source>
</reference>